<dbReference type="SFLD" id="SFLDS00003">
    <property type="entry name" value="Haloacid_Dehalogenase"/>
    <property type="match status" value="1"/>
</dbReference>
<feature type="transmembrane region" description="Helical" evidence="9">
    <location>
        <begin position="708"/>
        <end position="733"/>
    </location>
</feature>
<dbReference type="Pfam" id="PF00689">
    <property type="entry name" value="Cation_ATPase_C"/>
    <property type="match status" value="1"/>
</dbReference>
<dbReference type="FunFam" id="3.40.50.1000:FF:000001">
    <property type="entry name" value="Phospholipid-transporting ATPase IC"/>
    <property type="match status" value="1"/>
</dbReference>
<comment type="similarity">
    <text evidence="2">Belongs to the cation transport ATPase (P-type) (TC 3.A.3) family. Type IIA subfamily.</text>
</comment>
<dbReference type="OrthoDB" id="9813266at2"/>
<dbReference type="SFLD" id="SFLDF00027">
    <property type="entry name" value="p-type_atpase"/>
    <property type="match status" value="1"/>
</dbReference>
<evidence type="ECO:0000256" key="6">
    <source>
        <dbReference type="ARBA" id="ARBA00022967"/>
    </source>
</evidence>
<name>A0A421NY67_9MOLU</name>
<protein>
    <submittedName>
        <fullName evidence="12">Cation transport ATPase</fullName>
    </submittedName>
</protein>
<dbReference type="GO" id="GO:1902600">
    <property type="term" value="P:proton transmembrane transport"/>
    <property type="evidence" value="ECO:0007669"/>
    <property type="project" value="TreeGrafter"/>
</dbReference>
<feature type="domain" description="Cation-transporting P-type ATPase N-terminal" evidence="10">
    <location>
        <begin position="4"/>
        <end position="78"/>
    </location>
</feature>
<evidence type="ECO:0000313" key="12">
    <source>
        <dbReference type="EMBL" id="RMI88955.1"/>
    </source>
</evidence>
<dbReference type="Gene3D" id="2.70.150.10">
    <property type="entry name" value="Calcium-transporting ATPase, cytoplasmic transduction domain A"/>
    <property type="match status" value="1"/>
</dbReference>
<dbReference type="InterPro" id="IPR018303">
    <property type="entry name" value="ATPase_P-typ_P_site"/>
</dbReference>
<dbReference type="PANTHER" id="PTHR43294:SF20">
    <property type="entry name" value="P-TYPE ATPASE"/>
    <property type="match status" value="1"/>
</dbReference>
<dbReference type="SMART" id="SM00831">
    <property type="entry name" value="Cation_ATPase_N"/>
    <property type="match status" value="1"/>
</dbReference>
<dbReference type="InterPro" id="IPR008250">
    <property type="entry name" value="ATPase_P-typ_transduc_dom_A_sf"/>
</dbReference>
<evidence type="ECO:0000313" key="11">
    <source>
        <dbReference type="EMBL" id="RMI88948.1"/>
    </source>
</evidence>
<dbReference type="SUPFAM" id="SSF81665">
    <property type="entry name" value="Calcium ATPase, transmembrane domain M"/>
    <property type="match status" value="1"/>
</dbReference>
<evidence type="ECO:0000256" key="2">
    <source>
        <dbReference type="ARBA" id="ARBA00005675"/>
    </source>
</evidence>
<dbReference type="RefSeq" id="WP_023161480.1">
    <property type="nucleotide sequence ID" value="NC_022588.1"/>
</dbReference>
<comment type="subcellular location">
    <subcellularLocation>
        <location evidence="1">Membrane</location>
        <topology evidence="1">Multi-pass membrane protein</topology>
    </subcellularLocation>
</comment>
<feature type="transmembrane region" description="Helical" evidence="9">
    <location>
        <begin position="292"/>
        <end position="314"/>
    </location>
</feature>
<dbReference type="GO" id="GO:0005391">
    <property type="term" value="F:P-type sodium:potassium-exchanging transporter activity"/>
    <property type="evidence" value="ECO:0007669"/>
    <property type="project" value="TreeGrafter"/>
</dbReference>
<dbReference type="EMBL" id="MPBG01000002">
    <property type="protein sequence ID" value="RMI88948.1"/>
    <property type="molecule type" value="Genomic_DNA"/>
</dbReference>
<dbReference type="PRINTS" id="PR00119">
    <property type="entry name" value="CATATPASE"/>
</dbReference>
<dbReference type="Gene3D" id="3.40.1110.10">
    <property type="entry name" value="Calcium-transporting ATPase, cytoplasmic domain N"/>
    <property type="match status" value="1"/>
</dbReference>
<evidence type="ECO:0000256" key="1">
    <source>
        <dbReference type="ARBA" id="ARBA00004141"/>
    </source>
</evidence>
<dbReference type="InterPro" id="IPR036412">
    <property type="entry name" value="HAD-like_sf"/>
</dbReference>
<evidence type="ECO:0000313" key="13">
    <source>
        <dbReference type="Proteomes" id="UP000283896"/>
    </source>
</evidence>
<dbReference type="PROSITE" id="PS00154">
    <property type="entry name" value="ATPASE_E1_E2"/>
    <property type="match status" value="1"/>
</dbReference>
<feature type="transmembrane region" description="Helical" evidence="9">
    <location>
        <begin position="86"/>
        <end position="106"/>
    </location>
</feature>
<dbReference type="Pfam" id="PF00122">
    <property type="entry name" value="E1-E2_ATPase"/>
    <property type="match status" value="1"/>
</dbReference>
<proteinExistence type="inferred from homology"/>
<dbReference type="GO" id="GO:0030007">
    <property type="term" value="P:intracellular potassium ion homeostasis"/>
    <property type="evidence" value="ECO:0007669"/>
    <property type="project" value="TreeGrafter"/>
</dbReference>
<dbReference type="SUPFAM" id="SSF81653">
    <property type="entry name" value="Calcium ATPase, transduction domain A"/>
    <property type="match status" value="1"/>
</dbReference>
<dbReference type="SUPFAM" id="SSF56784">
    <property type="entry name" value="HAD-like"/>
    <property type="match status" value="1"/>
</dbReference>
<comment type="caution">
    <text evidence="12">The sequence shown here is derived from an EMBL/GenBank/DDBJ whole genome shotgun (WGS) entry which is preliminary data.</text>
</comment>
<evidence type="ECO:0000256" key="7">
    <source>
        <dbReference type="ARBA" id="ARBA00022989"/>
    </source>
</evidence>
<feature type="transmembrane region" description="Helical" evidence="9">
    <location>
        <begin position="61"/>
        <end position="80"/>
    </location>
</feature>
<keyword evidence="5" id="KW-0067">ATP-binding</keyword>
<dbReference type="GO" id="GO:0036376">
    <property type="term" value="P:sodium ion export across plasma membrane"/>
    <property type="evidence" value="ECO:0007669"/>
    <property type="project" value="TreeGrafter"/>
</dbReference>
<feature type="transmembrane region" description="Helical" evidence="9">
    <location>
        <begin position="823"/>
        <end position="843"/>
    </location>
</feature>
<dbReference type="InterPro" id="IPR006068">
    <property type="entry name" value="ATPase_P-typ_cation-transptr_C"/>
</dbReference>
<keyword evidence="13" id="KW-1185">Reference proteome</keyword>
<dbReference type="Gene3D" id="1.20.1110.10">
    <property type="entry name" value="Calcium-transporting ATPase, transmembrane domain"/>
    <property type="match status" value="1"/>
</dbReference>
<feature type="transmembrane region" description="Helical" evidence="9">
    <location>
        <begin position="855"/>
        <end position="879"/>
    </location>
</feature>
<dbReference type="Pfam" id="PF00690">
    <property type="entry name" value="Cation_ATPase_N"/>
    <property type="match status" value="1"/>
</dbReference>
<dbReference type="InterPro" id="IPR059000">
    <property type="entry name" value="ATPase_P-type_domA"/>
</dbReference>
<feature type="transmembrane region" description="Helical" evidence="9">
    <location>
        <begin position="885"/>
        <end position="907"/>
    </location>
</feature>
<dbReference type="SUPFAM" id="SSF81660">
    <property type="entry name" value="Metal cation-transporting ATPase, ATP-binding domain N"/>
    <property type="match status" value="1"/>
</dbReference>
<dbReference type="Proteomes" id="UP000283896">
    <property type="component" value="Unassembled WGS sequence"/>
</dbReference>
<sequence>MNNIFSQQTLDELQVFLKTDLTKGLTNQQVAQRLSIHGFNQIKSPNKPTLLQQLKKQFQDFLVIVLLLATTINFSIGIWQGHKEEIFEGCFILVIVLSNAFLSIYYENKTQKVLSLIEKITALKVKVIRQGKHCLISVTHLVPGDLVILEAGDVVAADIRLIKTWNLSVDESLLTGESQAVLKNAQHMTNNNYQKKAAALNIVFMNSIILKGRAEGIVVATGMNSEIGKITAFVSQPLTQKTPLEKKLSKLIKTLTLLIAIIIIFNVAWMLLKSIWHNCFKLVNVQSIFLDAIALAVAAIPEGLLIIMTLILALGMKKLTTHKAIIKNLKTLETLGAINVICTDKTGTLTQNKMTVKQIILSDVCIKVPCVPKEADTHPNTSLEKLLLFGVLCNDALINPRQSTTTHNNTSLEIFADPTEKALIDLASLYQMDVLKNKQKYLRLQEIPFDAKRKMMTTFCHDLKNNIVYQITKGAPEVILQRCNQVEYQKKIIRKDEQINYKLKNAINQLTKQSLRVLAISYNICPPDWQNNLSTSEQNLIFLGAVAMEDSIRIDAPQAIEKCQQACVTPIMITGDHLQTATVIAKKLNILTNSTDLAITGTTLNQMSNKDFLQNLEHIKVYARTNPEHKLKIVKAWQQKGFIVAMTGDGVNDALSIKQADVGIAMGITGTHVAKMAADMILTDDNFSTIVTSLEEGRNIFYNIKKSLVFLLSCNVGEIMLILISNFVGIFFFEDNFKIITAFQILWVNLVTDSLVAMALGLEPQEKNLMTKIPRSMNENLLHYRTYQKIIIEGIMIASLTFLASLLGYHLHHDKNPQIQNQYAQTFAFMVLALSQLMHVWNLRSFKTSIFKLKINPFLIKAFSISLLLQLMIVTITPIRTLFQLMPLSCLDFAIIFFFSCLPIILIETQKLILGTRKDQ</sequence>
<evidence type="ECO:0000256" key="9">
    <source>
        <dbReference type="SAM" id="Phobius"/>
    </source>
</evidence>
<keyword evidence="8 9" id="KW-0472">Membrane</keyword>
<reference evidence="12" key="2">
    <citation type="journal article" date="2019" name="Syst. Appl. Microbiol.">
        <title>The genome of 'Candidatus Phytoplasma solani' strain SA-1 is highly dynamic and prone to adopting foreign sequences.</title>
        <authorList>
            <person name="Music M.S."/>
            <person name="Samarzija I."/>
            <person name="Hogenhout S.A."/>
            <person name="Haryono M."/>
            <person name="Cho S.T."/>
            <person name="Kuo C.H."/>
        </authorList>
    </citation>
    <scope>NUCLEOTIDE SEQUENCE</scope>
    <source>
        <strain evidence="12">SA-1</strain>
    </source>
</reference>
<dbReference type="GO" id="GO:1990573">
    <property type="term" value="P:potassium ion import across plasma membrane"/>
    <property type="evidence" value="ECO:0007669"/>
    <property type="project" value="TreeGrafter"/>
</dbReference>
<dbReference type="GO" id="GO:0005524">
    <property type="term" value="F:ATP binding"/>
    <property type="evidence" value="ECO:0007669"/>
    <property type="project" value="UniProtKB-KW"/>
</dbReference>
<dbReference type="Pfam" id="PF13246">
    <property type="entry name" value="Cation_ATPase"/>
    <property type="match status" value="1"/>
</dbReference>
<dbReference type="GO" id="GO:0016887">
    <property type="term" value="F:ATP hydrolysis activity"/>
    <property type="evidence" value="ECO:0007669"/>
    <property type="project" value="InterPro"/>
</dbReference>
<evidence type="ECO:0000259" key="10">
    <source>
        <dbReference type="SMART" id="SM00831"/>
    </source>
</evidence>
<gene>
    <name evidence="12" type="primary">mgtA</name>
    <name evidence="11" type="ORF">PSSA1_v1c1530</name>
    <name evidence="12" type="ORF">PSSA1_v1c1600</name>
</gene>
<dbReference type="PRINTS" id="PR00120">
    <property type="entry name" value="HATPASE"/>
</dbReference>
<dbReference type="InterPro" id="IPR023214">
    <property type="entry name" value="HAD_sf"/>
</dbReference>
<dbReference type="InterPro" id="IPR023298">
    <property type="entry name" value="ATPase_P-typ_TM_dom_sf"/>
</dbReference>
<feature type="transmembrane region" description="Helical" evidence="9">
    <location>
        <begin position="739"/>
        <end position="762"/>
    </location>
</feature>
<evidence type="ECO:0000256" key="3">
    <source>
        <dbReference type="ARBA" id="ARBA00022692"/>
    </source>
</evidence>
<dbReference type="PANTHER" id="PTHR43294">
    <property type="entry name" value="SODIUM/POTASSIUM-TRANSPORTING ATPASE SUBUNIT ALPHA"/>
    <property type="match status" value="1"/>
</dbReference>
<dbReference type="InterPro" id="IPR023299">
    <property type="entry name" value="ATPase_P-typ_cyto_dom_N"/>
</dbReference>
<dbReference type="AlphaFoldDB" id="A0A421NY67"/>
<keyword evidence="3 9" id="KW-0812">Transmembrane</keyword>
<keyword evidence="4" id="KW-0547">Nucleotide-binding</keyword>
<dbReference type="InterPro" id="IPR044492">
    <property type="entry name" value="P_typ_ATPase_HD_dom"/>
</dbReference>
<dbReference type="STRING" id="69896.S284_03580"/>
<dbReference type="InterPro" id="IPR001757">
    <property type="entry name" value="P_typ_ATPase"/>
</dbReference>
<dbReference type="SFLD" id="SFLDG00002">
    <property type="entry name" value="C1.7:_P-type_atpase_like"/>
    <property type="match status" value="1"/>
</dbReference>
<evidence type="ECO:0000256" key="8">
    <source>
        <dbReference type="ARBA" id="ARBA00023136"/>
    </source>
</evidence>
<accession>A0A421NY67</accession>
<dbReference type="Gene3D" id="3.40.50.1000">
    <property type="entry name" value="HAD superfamily/HAD-like"/>
    <property type="match status" value="1"/>
</dbReference>
<feature type="transmembrane region" description="Helical" evidence="9">
    <location>
        <begin position="790"/>
        <end position="811"/>
    </location>
</feature>
<keyword evidence="7 9" id="KW-1133">Transmembrane helix</keyword>
<dbReference type="InterPro" id="IPR004014">
    <property type="entry name" value="ATPase_P-typ_cation-transptr_N"/>
</dbReference>
<dbReference type="EMBL" id="MPBG01000002">
    <property type="protein sequence ID" value="RMI88955.1"/>
    <property type="molecule type" value="Genomic_DNA"/>
</dbReference>
<dbReference type="KEGG" id="psol:S284_03580"/>
<evidence type="ECO:0000256" key="5">
    <source>
        <dbReference type="ARBA" id="ARBA00022840"/>
    </source>
</evidence>
<dbReference type="GO" id="GO:0006883">
    <property type="term" value="P:intracellular sodium ion homeostasis"/>
    <property type="evidence" value="ECO:0007669"/>
    <property type="project" value="TreeGrafter"/>
</dbReference>
<reference evidence="13" key="1">
    <citation type="submission" date="2016-11" db="EMBL/GenBank/DDBJ databases">
        <title>Genome sequence of Candidatus Phytoplasma solani strain SA-1.</title>
        <authorList>
            <person name="Haryono M."/>
            <person name="Samarzija I."/>
            <person name="Seruga Music M."/>
            <person name="Hogenhout S."/>
            <person name="Kuo C.-H."/>
        </authorList>
    </citation>
    <scope>NUCLEOTIDE SEQUENCE [LARGE SCALE GENOMIC DNA]</scope>
    <source>
        <strain evidence="13">SA-1</strain>
    </source>
</reference>
<organism evidence="12 13">
    <name type="scientific">Candidatus Phytoplasma solani</name>
    <dbReference type="NCBI Taxonomy" id="69896"/>
    <lineage>
        <taxon>Bacteria</taxon>
        <taxon>Bacillati</taxon>
        <taxon>Mycoplasmatota</taxon>
        <taxon>Mollicutes</taxon>
        <taxon>Acholeplasmatales</taxon>
        <taxon>Acholeplasmataceae</taxon>
        <taxon>Candidatus Phytoplasma</taxon>
        <taxon>16SrXII (Stolbur group)</taxon>
    </lineage>
</organism>
<dbReference type="NCBIfam" id="TIGR01494">
    <property type="entry name" value="ATPase_P-type"/>
    <property type="match status" value="2"/>
</dbReference>
<feature type="transmembrane region" description="Helical" evidence="9">
    <location>
        <begin position="251"/>
        <end position="272"/>
    </location>
</feature>
<dbReference type="InterPro" id="IPR050510">
    <property type="entry name" value="Cation_transp_ATPase_P-type"/>
</dbReference>
<dbReference type="GO" id="GO:0005886">
    <property type="term" value="C:plasma membrane"/>
    <property type="evidence" value="ECO:0007669"/>
    <property type="project" value="TreeGrafter"/>
</dbReference>
<keyword evidence="6" id="KW-1278">Translocase</keyword>
<evidence type="ECO:0000256" key="4">
    <source>
        <dbReference type="ARBA" id="ARBA00022741"/>
    </source>
</evidence>